<feature type="region of interest" description="Disordered" evidence="11">
    <location>
        <begin position="24"/>
        <end position="56"/>
    </location>
</feature>
<keyword evidence="4" id="KW-0963">Cytoplasm</keyword>
<evidence type="ECO:0000256" key="11">
    <source>
        <dbReference type="SAM" id="MobiDB-lite"/>
    </source>
</evidence>
<sequence>SEMMLSSIEGDDVYCSLLQIVQDQGDHGDQDHQGQDDDGNQHGEGMDGESEVNTPPLYEFDQDKELDLAVSQLKTAVETQFGRFRNSCMESCRNEANKKTEIYHAQLEQLQYQNEELKEGIASLQSHFLKNKKNKQSMSLCLENIAMRLAGNRALMKSFNIWQRTTQRRRSMSAMADTLLVPRQTRATKLRMYLKWRKHSHYRDKTRREEVFKTQIEIMSRKTIGKYETILSSMRLKLSESERQIAFLVHNKEKGEREMKQAFLRSVSALNLEAMSMFNSEISAKFAVDHESDMNGQNEPRTTVPIPELLPKQ</sequence>
<keyword evidence="8" id="KW-0131">Cell cycle</keyword>
<dbReference type="GO" id="GO:0005814">
    <property type="term" value="C:centriole"/>
    <property type="evidence" value="ECO:0007669"/>
    <property type="project" value="UniProtKB-SubCell"/>
</dbReference>
<evidence type="ECO:0000256" key="5">
    <source>
        <dbReference type="ARBA" id="ARBA00022737"/>
    </source>
</evidence>
<evidence type="ECO:0000256" key="10">
    <source>
        <dbReference type="ARBA" id="ARBA00049959"/>
    </source>
</evidence>
<dbReference type="AlphaFoldDB" id="A0A0H5R8G8"/>
<comment type="subcellular location">
    <subcellularLocation>
        <location evidence="1">Cytoplasm</location>
        <location evidence="1">Cytoskeleton</location>
        <location evidence="1">Microtubule organizing center</location>
        <location evidence="1">Centrosome</location>
        <location evidence="1">Centriole</location>
    </subcellularLocation>
</comment>
<feature type="compositionally biased region" description="Basic and acidic residues" evidence="11">
    <location>
        <begin position="24"/>
        <end position="45"/>
    </location>
</feature>
<keyword evidence="6" id="KW-0175">Coiled coil</keyword>
<evidence type="ECO:0000256" key="1">
    <source>
        <dbReference type="ARBA" id="ARBA00004114"/>
    </source>
</evidence>
<comment type="similarity">
    <text evidence="2">Belongs to the POC5 family.</text>
</comment>
<organism evidence="12">
    <name type="scientific">Spongospora subterranea</name>
    <dbReference type="NCBI Taxonomy" id="70186"/>
    <lineage>
        <taxon>Eukaryota</taxon>
        <taxon>Sar</taxon>
        <taxon>Rhizaria</taxon>
        <taxon>Endomyxa</taxon>
        <taxon>Phytomyxea</taxon>
        <taxon>Plasmodiophorida</taxon>
        <taxon>Plasmodiophoridae</taxon>
        <taxon>Spongospora</taxon>
    </lineage>
</organism>
<evidence type="ECO:0000256" key="7">
    <source>
        <dbReference type="ARBA" id="ARBA00023212"/>
    </source>
</evidence>
<protein>
    <recommendedName>
        <fullName evidence="3">Centrosomal protein POC5</fullName>
    </recommendedName>
    <alternativeName>
        <fullName evidence="9">Protein of centriole 5</fullName>
    </alternativeName>
</protein>
<keyword evidence="5" id="KW-0677">Repeat</keyword>
<dbReference type="PANTHER" id="PTHR28618">
    <property type="entry name" value="CENTROSOMAL PROTEIN POC5"/>
    <property type="match status" value="1"/>
</dbReference>
<evidence type="ECO:0000256" key="2">
    <source>
        <dbReference type="ARBA" id="ARBA00010411"/>
    </source>
</evidence>
<evidence type="ECO:0000256" key="8">
    <source>
        <dbReference type="ARBA" id="ARBA00023306"/>
    </source>
</evidence>
<evidence type="ECO:0000256" key="3">
    <source>
        <dbReference type="ARBA" id="ARBA00014910"/>
    </source>
</evidence>
<comment type="function">
    <text evidence="10">Essential for the assembly of the distal half of centrioles, required for centriole elongation. Acts as a negative regulator of centriole elongation.</text>
</comment>
<evidence type="ECO:0000256" key="4">
    <source>
        <dbReference type="ARBA" id="ARBA00022490"/>
    </source>
</evidence>
<evidence type="ECO:0000313" key="12">
    <source>
        <dbReference type="EMBL" id="CRZ10007.1"/>
    </source>
</evidence>
<feature type="region of interest" description="Disordered" evidence="11">
    <location>
        <begin position="292"/>
        <end position="313"/>
    </location>
</feature>
<accession>A0A0H5R8G8</accession>
<feature type="non-terminal residue" evidence="12">
    <location>
        <position position="1"/>
    </location>
</feature>
<proteinExistence type="inferred from homology"/>
<dbReference type="InterPro" id="IPR033351">
    <property type="entry name" value="POC5"/>
</dbReference>
<dbReference type="PANTHER" id="PTHR28618:SF1">
    <property type="entry name" value="CENTROSOMAL PROTEIN POC5"/>
    <property type="match status" value="1"/>
</dbReference>
<evidence type="ECO:0000256" key="6">
    <source>
        <dbReference type="ARBA" id="ARBA00023054"/>
    </source>
</evidence>
<dbReference type="EMBL" id="HACM01009565">
    <property type="protein sequence ID" value="CRZ10007.1"/>
    <property type="molecule type" value="Transcribed_RNA"/>
</dbReference>
<keyword evidence="7" id="KW-0206">Cytoskeleton</keyword>
<reference evidence="12" key="1">
    <citation type="submission" date="2015-04" db="EMBL/GenBank/DDBJ databases">
        <title>The genome sequence of the plant pathogenic Rhizarian Plasmodiophora brassicae reveals insights in its biotrophic life cycle and the origin of chitin synthesis.</title>
        <authorList>
            <person name="Schwelm A."/>
            <person name="Fogelqvist J."/>
            <person name="Knaust A."/>
            <person name="Julke S."/>
            <person name="Lilja T."/>
            <person name="Dhandapani V."/>
            <person name="Bonilla-Rosso G."/>
            <person name="Karlsson M."/>
            <person name="Shevchenko A."/>
            <person name="Choi S.R."/>
            <person name="Kim H.G."/>
            <person name="Park J.Y."/>
            <person name="Lim Y.P."/>
            <person name="Ludwig-Muller J."/>
            <person name="Dixelius C."/>
        </authorList>
    </citation>
    <scope>NUCLEOTIDE SEQUENCE</scope>
    <source>
        <tissue evidence="12">Potato root galls</tissue>
    </source>
</reference>
<evidence type="ECO:0000256" key="9">
    <source>
        <dbReference type="ARBA" id="ARBA00031694"/>
    </source>
</evidence>
<name>A0A0H5R8G8_9EUKA</name>